<sequence>MCSVGAASGAALEASPKLAGLRNDENDQHYEEFQAMDTSAADISADSARKRQHGQLDQTAAKKKAAEQPTGSTELVCGLDCSGLSTREETAGSGKPIAAGYPNRR</sequence>
<reference evidence="1" key="1">
    <citation type="submission" date="2020-05" db="EMBL/GenBank/DDBJ databases">
        <title>Large-scale comparative analyses of tick genomes elucidate their genetic diversity and vector capacities.</title>
        <authorList>
            <person name="Jia N."/>
            <person name="Wang J."/>
            <person name="Shi W."/>
            <person name="Du L."/>
            <person name="Sun Y."/>
            <person name="Zhan W."/>
            <person name="Jiang J."/>
            <person name="Wang Q."/>
            <person name="Zhang B."/>
            <person name="Ji P."/>
            <person name="Sakyi L.B."/>
            <person name="Cui X."/>
            <person name="Yuan T."/>
            <person name="Jiang B."/>
            <person name="Yang W."/>
            <person name="Lam T.T.-Y."/>
            <person name="Chang Q."/>
            <person name="Ding S."/>
            <person name="Wang X."/>
            <person name="Zhu J."/>
            <person name="Ruan X."/>
            <person name="Zhao L."/>
            <person name="Wei J."/>
            <person name="Que T."/>
            <person name="Du C."/>
            <person name="Cheng J."/>
            <person name="Dai P."/>
            <person name="Han X."/>
            <person name="Huang E."/>
            <person name="Gao Y."/>
            <person name="Liu J."/>
            <person name="Shao H."/>
            <person name="Ye R."/>
            <person name="Li L."/>
            <person name="Wei W."/>
            <person name="Wang X."/>
            <person name="Wang C."/>
            <person name="Yang T."/>
            <person name="Huo Q."/>
            <person name="Li W."/>
            <person name="Guo W."/>
            <person name="Chen H."/>
            <person name="Zhou L."/>
            <person name="Ni X."/>
            <person name="Tian J."/>
            <person name="Zhou Y."/>
            <person name="Sheng Y."/>
            <person name="Liu T."/>
            <person name="Pan Y."/>
            <person name="Xia L."/>
            <person name="Li J."/>
            <person name="Zhao F."/>
            <person name="Cao W."/>
        </authorList>
    </citation>
    <scope>NUCLEOTIDE SEQUENCE</scope>
    <source>
        <strain evidence="1">Hyas-2018</strain>
    </source>
</reference>
<accession>A0ACB7RKQ6</accession>
<name>A0ACB7RKQ6_HYAAI</name>
<evidence type="ECO:0000313" key="1">
    <source>
        <dbReference type="EMBL" id="KAH6923033.1"/>
    </source>
</evidence>
<evidence type="ECO:0000313" key="2">
    <source>
        <dbReference type="Proteomes" id="UP000821845"/>
    </source>
</evidence>
<keyword evidence="2" id="KW-1185">Reference proteome</keyword>
<dbReference type="Proteomes" id="UP000821845">
    <property type="component" value="Chromosome 9"/>
</dbReference>
<protein>
    <submittedName>
        <fullName evidence="1">Uncharacterized protein</fullName>
    </submittedName>
</protein>
<proteinExistence type="predicted"/>
<dbReference type="EMBL" id="CM023489">
    <property type="protein sequence ID" value="KAH6923033.1"/>
    <property type="molecule type" value="Genomic_DNA"/>
</dbReference>
<organism evidence="1 2">
    <name type="scientific">Hyalomma asiaticum</name>
    <name type="common">Tick</name>
    <dbReference type="NCBI Taxonomy" id="266040"/>
    <lineage>
        <taxon>Eukaryota</taxon>
        <taxon>Metazoa</taxon>
        <taxon>Ecdysozoa</taxon>
        <taxon>Arthropoda</taxon>
        <taxon>Chelicerata</taxon>
        <taxon>Arachnida</taxon>
        <taxon>Acari</taxon>
        <taxon>Parasitiformes</taxon>
        <taxon>Ixodida</taxon>
        <taxon>Ixodoidea</taxon>
        <taxon>Ixodidae</taxon>
        <taxon>Hyalomminae</taxon>
        <taxon>Hyalomma</taxon>
    </lineage>
</organism>
<gene>
    <name evidence="1" type="ORF">HPB50_020757</name>
</gene>
<comment type="caution">
    <text evidence="1">The sequence shown here is derived from an EMBL/GenBank/DDBJ whole genome shotgun (WGS) entry which is preliminary data.</text>
</comment>